<dbReference type="Proteomes" id="UP000176005">
    <property type="component" value="Unassembled WGS sequence"/>
</dbReference>
<proteinExistence type="predicted"/>
<dbReference type="EMBL" id="LJGW01000335">
    <property type="protein sequence ID" value="OEV09935.1"/>
    <property type="molecule type" value="Genomic_DNA"/>
</dbReference>
<evidence type="ECO:0000256" key="1">
    <source>
        <dbReference type="SAM" id="MobiDB-lite"/>
    </source>
</evidence>
<sequence>MVVAAAVLAAGVYFLGSGTGGDPAASAAGGRTGTTAAGPTGGGRSPAPHKSEHGTGSPTPVSPSPSRQPPP</sequence>
<protein>
    <submittedName>
        <fullName evidence="2">Uncharacterized protein</fullName>
    </submittedName>
</protein>
<gene>
    <name evidence="2" type="ORF">AN218_19880</name>
</gene>
<evidence type="ECO:0000313" key="2">
    <source>
        <dbReference type="EMBL" id="OEV09935.1"/>
    </source>
</evidence>
<comment type="caution">
    <text evidence="2">The sequence shown here is derived from an EMBL/GenBank/DDBJ whole genome shotgun (WGS) entry which is preliminary data.</text>
</comment>
<feature type="non-terminal residue" evidence="2">
    <location>
        <position position="71"/>
    </location>
</feature>
<organism evidence="2 3">
    <name type="scientific">Streptomyces nanshensis</name>
    <dbReference type="NCBI Taxonomy" id="518642"/>
    <lineage>
        <taxon>Bacteria</taxon>
        <taxon>Bacillati</taxon>
        <taxon>Actinomycetota</taxon>
        <taxon>Actinomycetes</taxon>
        <taxon>Kitasatosporales</taxon>
        <taxon>Streptomycetaceae</taxon>
        <taxon>Streptomyces</taxon>
    </lineage>
</organism>
<feature type="compositionally biased region" description="Low complexity" evidence="1">
    <location>
        <begin position="23"/>
        <end position="38"/>
    </location>
</feature>
<feature type="compositionally biased region" description="Pro residues" evidence="1">
    <location>
        <begin position="60"/>
        <end position="71"/>
    </location>
</feature>
<accession>A0A1E7L171</accession>
<keyword evidence="3" id="KW-1185">Reference proteome</keyword>
<feature type="region of interest" description="Disordered" evidence="1">
    <location>
        <begin position="14"/>
        <end position="71"/>
    </location>
</feature>
<name>A0A1E7L171_9ACTN</name>
<dbReference type="AlphaFoldDB" id="A0A1E7L171"/>
<evidence type="ECO:0000313" key="3">
    <source>
        <dbReference type="Proteomes" id="UP000176005"/>
    </source>
</evidence>
<reference evidence="2 3" key="1">
    <citation type="journal article" date="2016" name="Front. Microbiol.">
        <title>Comparative Genomics Analysis of Streptomyces Species Reveals Their Adaptation to the Marine Environment and Their Diversity at the Genomic Level.</title>
        <authorList>
            <person name="Tian X."/>
            <person name="Zhang Z."/>
            <person name="Yang T."/>
            <person name="Chen M."/>
            <person name="Li J."/>
            <person name="Chen F."/>
            <person name="Yang J."/>
            <person name="Li W."/>
            <person name="Zhang B."/>
            <person name="Zhang Z."/>
            <person name="Wu J."/>
            <person name="Zhang C."/>
            <person name="Long L."/>
            <person name="Xiao J."/>
        </authorList>
    </citation>
    <scope>NUCLEOTIDE SEQUENCE [LARGE SCALE GENOMIC DNA]</scope>
    <source>
        <strain evidence="2 3">SCSIO 10429</strain>
    </source>
</reference>